<comment type="caution">
    <text evidence="3">The sequence shown here is derived from an EMBL/GenBank/DDBJ whole genome shotgun (WGS) entry which is preliminary data.</text>
</comment>
<dbReference type="EMBL" id="JACIEE010000003">
    <property type="protein sequence ID" value="MBB3976410.1"/>
    <property type="molecule type" value="Genomic_DNA"/>
</dbReference>
<proteinExistence type="predicted"/>
<dbReference type="PANTHER" id="PTHR37461">
    <property type="entry name" value="ANTI-SIGMA-K FACTOR RSKA"/>
    <property type="match status" value="1"/>
</dbReference>
<dbReference type="GO" id="GO:0016989">
    <property type="term" value="F:sigma factor antagonist activity"/>
    <property type="evidence" value="ECO:0007669"/>
    <property type="project" value="TreeGrafter"/>
</dbReference>
<reference evidence="3 4" key="1">
    <citation type="submission" date="2020-08" db="EMBL/GenBank/DDBJ databases">
        <title>Genomic Encyclopedia of Type Strains, Phase IV (KMG-IV): sequencing the most valuable type-strain genomes for metagenomic binning, comparative biology and taxonomic classification.</title>
        <authorList>
            <person name="Goeker M."/>
        </authorList>
    </citation>
    <scope>NUCLEOTIDE SEQUENCE [LARGE SCALE GENOMIC DNA]</scope>
    <source>
        <strain evidence="3 4">DSM 100211</strain>
    </source>
</reference>
<evidence type="ECO:0000313" key="4">
    <source>
        <dbReference type="Proteomes" id="UP000574761"/>
    </source>
</evidence>
<organism evidence="3 4">
    <name type="scientific">Mycoplana azooxidifex</name>
    <dbReference type="NCBI Taxonomy" id="1636188"/>
    <lineage>
        <taxon>Bacteria</taxon>
        <taxon>Pseudomonadati</taxon>
        <taxon>Pseudomonadota</taxon>
        <taxon>Alphaproteobacteria</taxon>
        <taxon>Hyphomicrobiales</taxon>
        <taxon>Rhizobiaceae</taxon>
        <taxon>Mycoplana</taxon>
    </lineage>
</organism>
<dbReference type="GO" id="GO:0005886">
    <property type="term" value="C:plasma membrane"/>
    <property type="evidence" value="ECO:0007669"/>
    <property type="project" value="InterPro"/>
</dbReference>
<gene>
    <name evidence="3" type="ORF">GGQ64_001599</name>
</gene>
<feature type="region of interest" description="Disordered" evidence="1">
    <location>
        <begin position="221"/>
        <end position="240"/>
    </location>
</feature>
<sequence>MTSPDQNSRDPRRDEVIAGEYVLGVLSAEDRRKVEVRLQSDRAFAAMVNRWEENLSAINNELETMSPPPRVFTAVEQRLFDAPLKDTSGARGGIWASLAFWRSAAFAALAFSMALLALGPEIFAPPAPPQKMIAELSGSDGPISLMAHYDASRGMLTMTPAATKQDGGKSLELWLVEDGKTPVSLGVLSQSGDGTLMVPEPMRPMMNTGAVLAVSVEPLGGSPTGSATGPVVASGRARSF</sequence>
<keyword evidence="4" id="KW-1185">Reference proteome</keyword>
<dbReference type="PANTHER" id="PTHR37461:SF1">
    <property type="entry name" value="ANTI-SIGMA-K FACTOR RSKA"/>
    <property type="match status" value="1"/>
</dbReference>
<evidence type="ECO:0000259" key="2">
    <source>
        <dbReference type="Pfam" id="PF10099"/>
    </source>
</evidence>
<accession>A0A7W6D8Y9</accession>
<dbReference type="AlphaFoldDB" id="A0A7W6D8Y9"/>
<evidence type="ECO:0000256" key="1">
    <source>
        <dbReference type="SAM" id="MobiDB-lite"/>
    </source>
</evidence>
<dbReference type="RefSeq" id="WP_183801746.1">
    <property type="nucleotide sequence ID" value="NZ_JACIEE010000003.1"/>
</dbReference>
<dbReference type="GO" id="GO:0006417">
    <property type="term" value="P:regulation of translation"/>
    <property type="evidence" value="ECO:0007669"/>
    <property type="project" value="TreeGrafter"/>
</dbReference>
<protein>
    <submittedName>
        <fullName evidence="3">Anti-sigma-K factor RskA</fullName>
    </submittedName>
</protein>
<feature type="domain" description="Anti-sigma K factor RskA C-terminal" evidence="2">
    <location>
        <begin position="106"/>
        <end position="231"/>
    </location>
</feature>
<dbReference type="InterPro" id="IPR051474">
    <property type="entry name" value="Anti-sigma-K/W_factor"/>
</dbReference>
<evidence type="ECO:0000313" key="3">
    <source>
        <dbReference type="EMBL" id="MBB3976410.1"/>
    </source>
</evidence>
<dbReference type="Proteomes" id="UP000574761">
    <property type="component" value="Unassembled WGS sequence"/>
</dbReference>
<name>A0A7W6D8Y9_9HYPH</name>
<dbReference type="Pfam" id="PF10099">
    <property type="entry name" value="RskA_C"/>
    <property type="match status" value="1"/>
</dbReference>
<dbReference type="InterPro" id="IPR018764">
    <property type="entry name" value="RskA_C"/>
</dbReference>